<proteinExistence type="inferred from homology"/>
<dbReference type="NCBIfam" id="TIGR01440">
    <property type="entry name" value="TIGR01440 family protein"/>
    <property type="match status" value="1"/>
</dbReference>
<dbReference type="SUPFAM" id="SSF110710">
    <property type="entry name" value="TTHA0583/YokD-like"/>
    <property type="match status" value="1"/>
</dbReference>
<organism evidence="2 3">
    <name type="scientific">Candidatus Pullichristensenella excrementigallinarum</name>
    <dbReference type="NCBI Taxonomy" id="2840907"/>
    <lineage>
        <taxon>Bacteria</taxon>
        <taxon>Bacillati</taxon>
        <taxon>Bacillota</taxon>
        <taxon>Clostridia</taxon>
        <taxon>Candidatus Pullichristensenella</taxon>
    </lineage>
</organism>
<dbReference type="InterPro" id="IPR006340">
    <property type="entry name" value="DUF436"/>
</dbReference>
<reference evidence="2" key="2">
    <citation type="journal article" date="2021" name="PeerJ">
        <title>Extensive microbial diversity within the chicken gut microbiome revealed by metagenomics and culture.</title>
        <authorList>
            <person name="Gilroy R."/>
            <person name="Ravi A."/>
            <person name="Getino M."/>
            <person name="Pursley I."/>
            <person name="Horton D.L."/>
            <person name="Alikhan N.F."/>
            <person name="Baker D."/>
            <person name="Gharbi K."/>
            <person name="Hall N."/>
            <person name="Watson M."/>
            <person name="Adriaenssens E.M."/>
            <person name="Foster-Nyarko E."/>
            <person name="Jarju S."/>
            <person name="Secka A."/>
            <person name="Antonio M."/>
            <person name="Oren A."/>
            <person name="Chaudhuri R.R."/>
            <person name="La Ragione R."/>
            <person name="Hildebrand F."/>
            <person name="Pallen M.J."/>
        </authorList>
    </citation>
    <scope>NUCLEOTIDE SEQUENCE</scope>
    <source>
        <strain evidence="2">ChiHcec3-11533</strain>
    </source>
</reference>
<protein>
    <recommendedName>
        <fullName evidence="1">UPF0340 protein IAB02_02975</fullName>
    </recommendedName>
</protein>
<dbReference type="EMBL" id="DVMU01000065">
    <property type="protein sequence ID" value="HIU33501.1"/>
    <property type="molecule type" value="Genomic_DNA"/>
</dbReference>
<dbReference type="AlphaFoldDB" id="A0A9D1IAZ4"/>
<reference evidence="2" key="1">
    <citation type="submission" date="2020-10" db="EMBL/GenBank/DDBJ databases">
        <authorList>
            <person name="Gilroy R."/>
        </authorList>
    </citation>
    <scope>NUCLEOTIDE SEQUENCE</scope>
    <source>
        <strain evidence="2">ChiHcec3-11533</strain>
    </source>
</reference>
<evidence type="ECO:0000313" key="3">
    <source>
        <dbReference type="Proteomes" id="UP000824072"/>
    </source>
</evidence>
<dbReference type="Pfam" id="PF04260">
    <property type="entry name" value="DUF436"/>
    <property type="match status" value="1"/>
</dbReference>
<name>A0A9D1IAZ4_9FIRM</name>
<sequence length="193" mass="20550">MISADAIRAEVAGGIRELVCLERPFFNPVRLLVVGCSSSEIAGGVIGHASAYALGEAVAQQALACAKELGFQVCFQCCEHLNRALVIEREEAERRGLVIVCAVPRMKAGGSLATAAYKAMRDPVLVEAVEADAGLDIGQTLIGMHLRRVAVPVRLKLDRLGSALVTAARTRPKLIGGERARYTPETPEENPCS</sequence>
<dbReference type="InterPro" id="IPR028345">
    <property type="entry name" value="Antibiotic_NAT-like"/>
</dbReference>
<dbReference type="Gene3D" id="3.40.50.10360">
    <property type="entry name" value="Hypothetical protein TT1679"/>
    <property type="match status" value="1"/>
</dbReference>
<evidence type="ECO:0000313" key="2">
    <source>
        <dbReference type="EMBL" id="HIU33501.1"/>
    </source>
</evidence>
<comment type="similarity">
    <text evidence="1">Belongs to the UPF0340 family.</text>
</comment>
<dbReference type="Proteomes" id="UP000824072">
    <property type="component" value="Unassembled WGS sequence"/>
</dbReference>
<comment type="caution">
    <text evidence="2">The sequence shown here is derived from an EMBL/GenBank/DDBJ whole genome shotgun (WGS) entry which is preliminary data.</text>
</comment>
<dbReference type="PIRSF" id="PIRSF007510">
    <property type="entry name" value="UCP007510"/>
    <property type="match status" value="1"/>
</dbReference>
<dbReference type="HAMAP" id="MF_00800">
    <property type="entry name" value="UPF0340"/>
    <property type="match status" value="1"/>
</dbReference>
<evidence type="ECO:0000256" key="1">
    <source>
        <dbReference type="HAMAP-Rule" id="MF_00800"/>
    </source>
</evidence>
<gene>
    <name evidence="2" type="ORF">IAB02_02975</name>
</gene>
<accession>A0A9D1IAZ4</accession>